<protein>
    <recommendedName>
        <fullName evidence="3">Secreted protein</fullName>
    </recommendedName>
</protein>
<accession>A0ABV0NKX5</accession>
<gene>
    <name evidence="1" type="ORF">GOODEAATRI_016858</name>
</gene>
<name>A0ABV0NKX5_9TELE</name>
<reference evidence="1 2" key="1">
    <citation type="submission" date="2021-06" db="EMBL/GenBank/DDBJ databases">
        <authorList>
            <person name="Palmer J.M."/>
        </authorList>
    </citation>
    <scope>NUCLEOTIDE SEQUENCE [LARGE SCALE GENOMIC DNA]</scope>
    <source>
        <strain evidence="1 2">GA_2019</strain>
        <tissue evidence="1">Muscle</tissue>
    </source>
</reference>
<dbReference type="EMBL" id="JAHRIO010041309">
    <property type="protein sequence ID" value="MEQ2172038.1"/>
    <property type="molecule type" value="Genomic_DNA"/>
</dbReference>
<comment type="caution">
    <text evidence="1">The sequence shown here is derived from an EMBL/GenBank/DDBJ whole genome shotgun (WGS) entry which is preliminary data.</text>
</comment>
<evidence type="ECO:0008006" key="3">
    <source>
        <dbReference type="Google" id="ProtNLM"/>
    </source>
</evidence>
<organism evidence="1 2">
    <name type="scientific">Goodea atripinnis</name>
    <dbReference type="NCBI Taxonomy" id="208336"/>
    <lineage>
        <taxon>Eukaryota</taxon>
        <taxon>Metazoa</taxon>
        <taxon>Chordata</taxon>
        <taxon>Craniata</taxon>
        <taxon>Vertebrata</taxon>
        <taxon>Euteleostomi</taxon>
        <taxon>Actinopterygii</taxon>
        <taxon>Neopterygii</taxon>
        <taxon>Teleostei</taxon>
        <taxon>Neoteleostei</taxon>
        <taxon>Acanthomorphata</taxon>
        <taxon>Ovalentaria</taxon>
        <taxon>Atherinomorphae</taxon>
        <taxon>Cyprinodontiformes</taxon>
        <taxon>Goodeidae</taxon>
        <taxon>Goodea</taxon>
    </lineage>
</organism>
<proteinExistence type="predicted"/>
<evidence type="ECO:0000313" key="2">
    <source>
        <dbReference type="Proteomes" id="UP001476798"/>
    </source>
</evidence>
<evidence type="ECO:0000313" key="1">
    <source>
        <dbReference type="EMBL" id="MEQ2172038.1"/>
    </source>
</evidence>
<sequence length="106" mass="11912">MSLWTLLCALVHSQVRRGRGHLQTGTTKLEEWNCPKSFGMLKHSEFLSLELRGQAQLMKNNLSIIPLPHNFTLTIWRSTICHSREHASTALESSGTAASDALHSTW</sequence>
<dbReference type="Proteomes" id="UP001476798">
    <property type="component" value="Unassembled WGS sequence"/>
</dbReference>
<keyword evidence="2" id="KW-1185">Reference proteome</keyword>